<dbReference type="Gene3D" id="3.30.50.10">
    <property type="entry name" value="Erythroid Transcription Factor GATA-1, subunit A"/>
    <property type="match status" value="1"/>
</dbReference>
<feature type="domain" description="GATA-type" evidence="6">
    <location>
        <begin position="32"/>
        <end position="68"/>
    </location>
</feature>
<dbReference type="GO" id="GO:0006355">
    <property type="term" value="P:regulation of DNA-templated transcription"/>
    <property type="evidence" value="ECO:0007669"/>
    <property type="project" value="InterPro"/>
</dbReference>
<comment type="caution">
    <text evidence="7">The sequence shown here is derived from an EMBL/GenBank/DDBJ whole genome shotgun (WGS) entry which is preliminary data.</text>
</comment>
<reference evidence="7 8" key="2">
    <citation type="journal article" date="2017" name="Front. Plant Sci.">
        <title>Gene Classification and Mining of Molecular Markers Useful in Red Clover (Trifolium pratense) Breeding.</title>
        <authorList>
            <person name="Istvanek J."/>
            <person name="Dluhosova J."/>
            <person name="Dluhos P."/>
            <person name="Patkova L."/>
            <person name="Nedelnik J."/>
            <person name="Repkova J."/>
        </authorList>
    </citation>
    <scope>NUCLEOTIDE SEQUENCE [LARGE SCALE GENOMIC DNA]</scope>
    <source>
        <strain evidence="8">cv. Tatra</strain>
        <tissue evidence="7">Young leaves</tissue>
    </source>
</reference>
<evidence type="ECO:0000256" key="1">
    <source>
        <dbReference type="ARBA" id="ARBA00023015"/>
    </source>
</evidence>
<keyword evidence="2" id="KW-0238">DNA-binding</keyword>
<dbReference type="PROSITE" id="PS50114">
    <property type="entry name" value="GATA_ZN_FINGER_2"/>
    <property type="match status" value="1"/>
</dbReference>
<evidence type="ECO:0000313" key="7">
    <source>
        <dbReference type="EMBL" id="PNY13633.1"/>
    </source>
</evidence>
<feature type="non-terminal residue" evidence="7">
    <location>
        <position position="1"/>
    </location>
</feature>
<feature type="region of interest" description="Disordered" evidence="5">
    <location>
        <begin position="1"/>
        <end position="35"/>
    </location>
</feature>
<organism evidence="7 8">
    <name type="scientific">Trifolium pratense</name>
    <name type="common">Red clover</name>
    <dbReference type="NCBI Taxonomy" id="57577"/>
    <lineage>
        <taxon>Eukaryota</taxon>
        <taxon>Viridiplantae</taxon>
        <taxon>Streptophyta</taxon>
        <taxon>Embryophyta</taxon>
        <taxon>Tracheophyta</taxon>
        <taxon>Spermatophyta</taxon>
        <taxon>Magnoliopsida</taxon>
        <taxon>eudicotyledons</taxon>
        <taxon>Gunneridae</taxon>
        <taxon>Pentapetalae</taxon>
        <taxon>rosids</taxon>
        <taxon>fabids</taxon>
        <taxon>Fabales</taxon>
        <taxon>Fabaceae</taxon>
        <taxon>Papilionoideae</taxon>
        <taxon>50 kb inversion clade</taxon>
        <taxon>NPAAA clade</taxon>
        <taxon>Hologalegina</taxon>
        <taxon>IRL clade</taxon>
        <taxon>Trifolieae</taxon>
        <taxon>Trifolium</taxon>
    </lineage>
</organism>
<sequence>RMQRSKGQFTSSKKQDGANNYGSDPESGQDMIQSETSCTHCGISSKSTPMMRRGPSGPRTLCNACGLFWANRVWGSHFTLLLKIGLSTCILDKLFLPPVGIDVKGTLRDLSTSRRNHEQHTIVPPEQVAMRDLSNSKRNHEPHTLPPPEQVGEGNDLNCETALPAHNDSVDDKTALVSDQ</sequence>
<keyword evidence="4" id="KW-0862">Zinc</keyword>
<keyword evidence="3" id="KW-0804">Transcription</keyword>
<dbReference type="InterPro" id="IPR000679">
    <property type="entry name" value="Znf_GATA"/>
</dbReference>
<dbReference type="CDD" id="cd00202">
    <property type="entry name" value="ZnF_GATA"/>
    <property type="match status" value="1"/>
</dbReference>
<dbReference type="PROSITE" id="PS00344">
    <property type="entry name" value="GATA_ZN_FINGER_1"/>
    <property type="match status" value="1"/>
</dbReference>
<feature type="compositionally biased region" description="Basic and acidic residues" evidence="5">
    <location>
        <begin position="134"/>
        <end position="143"/>
    </location>
</feature>
<proteinExistence type="predicted"/>
<dbReference type="EMBL" id="ASHM01006223">
    <property type="protein sequence ID" value="PNY13633.1"/>
    <property type="molecule type" value="Genomic_DNA"/>
</dbReference>
<dbReference type="Proteomes" id="UP000236291">
    <property type="component" value="Unassembled WGS sequence"/>
</dbReference>
<dbReference type="GO" id="GO:0008270">
    <property type="term" value="F:zinc ion binding"/>
    <property type="evidence" value="ECO:0007669"/>
    <property type="project" value="UniProtKB-KW"/>
</dbReference>
<dbReference type="SUPFAM" id="SSF57716">
    <property type="entry name" value="Glucocorticoid receptor-like (DNA-binding domain)"/>
    <property type="match status" value="1"/>
</dbReference>
<feature type="compositionally biased region" description="Polar residues" evidence="5">
    <location>
        <begin position="1"/>
        <end position="22"/>
    </location>
</feature>
<reference evidence="7 8" key="1">
    <citation type="journal article" date="2014" name="Am. J. Bot.">
        <title>Genome assembly and annotation for red clover (Trifolium pratense; Fabaceae).</title>
        <authorList>
            <person name="Istvanek J."/>
            <person name="Jaros M."/>
            <person name="Krenek A."/>
            <person name="Repkova J."/>
        </authorList>
    </citation>
    <scope>NUCLEOTIDE SEQUENCE [LARGE SCALE GENOMIC DNA]</scope>
    <source>
        <strain evidence="8">cv. Tatra</strain>
        <tissue evidence="7">Young leaves</tissue>
    </source>
</reference>
<evidence type="ECO:0000256" key="4">
    <source>
        <dbReference type="PROSITE-ProRule" id="PRU00094"/>
    </source>
</evidence>
<evidence type="ECO:0000256" key="2">
    <source>
        <dbReference type="ARBA" id="ARBA00023125"/>
    </source>
</evidence>
<evidence type="ECO:0000256" key="5">
    <source>
        <dbReference type="SAM" id="MobiDB-lite"/>
    </source>
</evidence>
<name>A0A2K3PEA7_TRIPR</name>
<keyword evidence="1" id="KW-0805">Transcription regulation</keyword>
<keyword evidence="4" id="KW-0863">Zinc-finger</keyword>
<dbReference type="AlphaFoldDB" id="A0A2K3PEA7"/>
<keyword evidence="4" id="KW-0479">Metal-binding</keyword>
<dbReference type="InterPro" id="IPR045280">
    <property type="entry name" value="TIFY-like"/>
</dbReference>
<accession>A0A2K3PEA7</accession>
<feature type="region of interest" description="Disordered" evidence="5">
    <location>
        <begin position="134"/>
        <end position="180"/>
    </location>
</feature>
<dbReference type="GO" id="GO:0043565">
    <property type="term" value="F:sequence-specific DNA binding"/>
    <property type="evidence" value="ECO:0007669"/>
    <property type="project" value="InterPro"/>
</dbReference>
<dbReference type="PANTHER" id="PTHR46125">
    <property type="entry name" value="GATA TRANSCRIPTION FACTOR 28"/>
    <property type="match status" value="1"/>
</dbReference>
<dbReference type="SMART" id="SM00401">
    <property type="entry name" value="ZnF_GATA"/>
    <property type="match status" value="1"/>
</dbReference>
<evidence type="ECO:0000313" key="8">
    <source>
        <dbReference type="Proteomes" id="UP000236291"/>
    </source>
</evidence>
<dbReference type="PANTHER" id="PTHR46125:SF20">
    <property type="entry name" value="GATA TRANSCRIPTION FACTOR 25"/>
    <property type="match status" value="1"/>
</dbReference>
<protein>
    <submittedName>
        <fullName evidence="7">GATA transcription factor 25-like protein</fullName>
    </submittedName>
</protein>
<gene>
    <name evidence="7" type="ORF">L195_g010291</name>
</gene>
<dbReference type="InterPro" id="IPR013088">
    <property type="entry name" value="Znf_NHR/GATA"/>
</dbReference>
<evidence type="ECO:0000259" key="6">
    <source>
        <dbReference type="PROSITE" id="PS50114"/>
    </source>
</evidence>
<dbReference type="Pfam" id="PF00320">
    <property type="entry name" value="GATA"/>
    <property type="match status" value="1"/>
</dbReference>
<evidence type="ECO:0000256" key="3">
    <source>
        <dbReference type="ARBA" id="ARBA00023163"/>
    </source>
</evidence>
<dbReference type="STRING" id="57577.A0A2K3PEA7"/>